<dbReference type="InterPro" id="IPR037523">
    <property type="entry name" value="VOC_core"/>
</dbReference>
<sequence length="294" mass="30808">MTKEPTAATASGTAAAAASSDAVYGAPCWVSLMTRDLRAAHDFYGAVMGWEFRPARLGEDFSVALSGGKAVAGVGALASAFHVAVAWTPYFAVRDADVTAGRIRERSGTVAVGPVAFVMGRGALAADRDGAVFGIWEGELPRGWEGWRSAAPAWARLHTRDAFEAAIFYGEVLDWACGQPGCCDVEYEGDEVVLRSGGRAVARLSSGALEEAPDPAIRPRWQVHFPVSDVEKRVTAALQHGGTVITHEPGVQATLRDPDGGLFTLTDADTAERTGSGTGTDLADTDAATMEPPD</sequence>
<protein>
    <submittedName>
        <fullName evidence="3">Bleomycin resistance protein</fullName>
    </submittedName>
</protein>
<dbReference type="PANTHER" id="PTHR33993">
    <property type="entry name" value="GLYOXALASE-RELATED"/>
    <property type="match status" value="1"/>
</dbReference>
<dbReference type="SUPFAM" id="SSF54593">
    <property type="entry name" value="Glyoxalase/Bleomycin resistance protein/Dihydroxybiphenyl dioxygenase"/>
    <property type="match status" value="2"/>
</dbReference>
<dbReference type="RefSeq" id="WP_023590252.1">
    <property type="nucleotide sequence ID" value="NZ_ASHX02000001.1"/>
</dbReference>
<dbReference type="PANTHER" id="PTHR33993:SF10">
    <property type="entry name" value="CONSERVED PROTEIN"/>
    <property type="match status" value="1"/>
</dbReference>
<dbReference type="PROSITE" id="PS51819">
    <property type="entry name" value="VOC"/>
    <property type="match status" value="1"/>
</dbReference>
<dbReference type="InterPro" id="IPR029068">
    <property type="entry name" value="Glyas_Bleomycin-R_OHBP_Dase"/>
</dbReference>
<keyword evidence="4" id="KW-1185">Reference proteome</keyword>
<feature type="domain" description="VOC" evidence="2">
    <location>
        <begin position="26"/>
        <end position="138"/>
    </location>
</feature>
<evidence type="ECO:0000259" key="2">
    <source>
        <dbReference type="PROSITE" id="PS51819"/>
    </source>
</evidence>
<dbReference type="CDD" id="cd07247">
    <property type="entry name" value="SgaA_N_like"/>
    <property type="match status" value="1"/>
</dbReference>
<name>A0A1D3DZ43_9ACTN</name>
<evidence type="ECO:0000313" key="4">
    <source>
        <dbReference type="Proteomes" id="UP000095329"/>
    </source>
</evidence>
<reference evidence="3 4" key="1">
    <citation type="journal article" date="2013" name="Genome Announc.">
        <title>Genome Sequence of Streptomyces violaceusniger Strain SPC6, a Halotolerant Streptomycete That Exhibits Rapid Growth and Development.</title>
        <authorList>
            <person name="Chen X."/>
            <person name="Zhang B."/>
            <person name="Zhang W."/>
            <person name="Wu X."/>
            <person name="Zhang M."/>
            <person name="Chen T."/>
            <person name="Liu G."/>
            <person name="Dyson P."/>
        </authorList>
    </citation>
    <scope>NUCLEOTIDE SEQUENCE [LARGE SCALE GENOMIC DNA]</scope>
    <source>
        <strain evidence="3 4">SPC6</strain>
    </source>
</reference>
<dbReference type="Pfam" id="PF18029">
    <property type="entry name" value="Glyoxalase_6"/>
    <property type="match status" value="1"/>
</dbReference>
<evidence type="ECO:0000256" key="1">
    <source>
        <dbReference type="SAM" id="MobiDB-lite"/>
    </source>
</evidence>
<feature type="region of interest" description="Disordered" evidence="1">
    <location>
        <begin position="267"/>
        <end position="294"/>
    </location>
</feature>
<evidence type="ECO:0000313" key="3">
    <source>
        <dbReference type="EMBL" id="OEJ97599.1"/>
    </source>
</evidence>
<dbReference type="eggNOG" id="COG3324">
    <property type="taxonomic scope" value="Bacteria"/>
</dbReference>
<dbReference type="Gene3D" id="3.10.180.10">
    <property type="entry name" value="2,3-Dihydroxybiphenyl 1,2-Dioxygenase, domain 1"/>
    <property type="match status" value="2"/>
</dbReference>
<feature type="compositionally biased region" description="Low complexity" evidence="1">
    <location>
        <begin position="279"/>
        <end position="294"/>
    </location>
</feature>
<proteinExistence type="predicted"/>
<comment type="caution">
    <text evidence="3">The sequence shown here is derived from an EMBL/GenBank/DDBJ whole genome shotgun (WGS) entry which is preliminary data.</text>
</comment>
<dbReference type="OrthoDB" id="9793039at2"/>
<gene>
    <name evidence="3" type="ORF">J116_027235</name>
</gene>
<dbReference type="InterPro" id="IPR052164">
    <property type="entry name" value="Anthracycline_SecMetBiosynth"/>
</dbReference>
<dbReference type="Proteomes" id="UP000095329">
    <property type="component" value="Unassembled WGS sequence"/>
</dbReference>
<accession>A0A1D3DZ43</accession>
<dbReference type="EMBL" id="ASHX02000001">
    <property type="protein sequence ID" value="OEJ97599.1"/>
    <property type="molecule type" value="Genomic_DNA"/>
</dbReference>
<dbReference type="AlphaFoldDB" id="A0A1D3DZ43"/>
<organism evidence="3 4">
    <name type="scientific">Streptomyces thermolilacinus SPC6</name>
    <dbReference type="NCBI Taxonomy" id="1306406"/>
    <lineage>
        <taxon>Bacteria</taxon>
        <taxon>Bacillati</taxon>
        <taxon>Actinomycetota</taxon>
        <taxon>Actinomycetes</taxon>
        <taxon>Kitasatosporales</taxon>
        <taxon>Streptomycetaceae</taxon>
        <taxon>Streptomyces</taxon>
    </lineage>
</organism>
<dbReference type="InterPro" id="IPR041581">
    <property type="entry name" value="Glyoxalase_6"/>
</dbReference>